<dbReference type="CDD" id="cd00306">
    <property type="entry name" value="Peptidases_S8_S53"/>
    <property type="match status" value="1"/>
</dbReference>
<dbReference type="GO" id="GO:0004252">
    <property type="term" value="F:serine-type endopeptidase activity"/>
    <property type="evidence" value="ECO:0007669"/>
    <property type="project" value="InterPro"/>
</dbReference>
<dbReference type="Pfam" id="PF00082">
    <property type="entry name" value="Peptidase_S8"/>
    <property type="match status" value="1"/>
</dbReference>
<dbReference type="InterPro" id="IPR023828">
    <property type="entry name" value="Peptidase_S8_Ser-AS"/>
</dbReference>
<protein>
    <recommendedName>
        <fullName evidence="6">Peptidase S8/S53 domain-containing protein</fullName>
    </recommendedName>
</protein>
<dbReference type="InterPro" id="IPR036852">
    <property type="entry name" value="Peptidase_S8/S53_dom_sf"/>
</dbReference>
<dbReference type="InterPro" id="IPR015500">
    <property type="entry name" value="Peptidase_S8_subtilisin-rel"/>
</dbReference>
<dbReference type="SUPFAM" id="SSF52743">
    <property type="entry name" value="Subtilisin-like"/>
    <property type="match status" value="1"/>
</dbReference>
<dbReference type="AlphaFoldDB" id="A0AAV9V8A6"/>
<dbReference type="InterPro" id="IPR000209">
    <property type="entry name" value="Peptidase_S8/S53_dom"/>
</dbReference>
<evidence type="ECO:0000256" key="4">
    <source>
        <dbReference type="ARBA" id="ARBA00022825"/>
    </source>
</evidence>
<organism evidence="7 8">
    <name type="scientific">Orbilia blumenaviensis</name>
    <dbReference type="NCBI Taxonomy" id="1796055"/>
    <lineage>
        <taxon>Eukaryota</taxon>
        <taxon>Fungi</taxon>
        <taxon>Dikarya</taxon>
        <taxon>Ascomycota</taxon>
        <taxon>Pezizomycotina</taxon>
        <taxon>Orbiliomycetes</taxon>
        <taxon>Orbiliales</taxon>
        <taxon>Orbiliaceae</taxon>
        <taxon>Orbilia</taxon>
    </lineage>
</organism>
<feature type="domain" description="Peptidase S8/S53" evidence="6">
    <location>
        <begin position="87"/>
        <end position="378"/>
    </location>
</feature>
<gene>
    <name evidence="7" type="ORF">TWF730_007414</name>
</gene>
<keyword evidence="2" id="KW-0645">Protease</keyword>
<comment type="similarity">
    <text evidence="1">Belongs to the peptidase S8 family.</text>
</comment>
<reference evidence="7 8" key="1">
    <citation type="submission" date="2019-10" db="EMBL/GenBank/DDBJ databases">
        <authorList>
            <person name="Palmer J.M."/>
        </authorList>
    </citation>
    <scope>NUCLEOTIDE SEQUENCE [LARGE SCALE GENOMIC DNA]</scope>
    <source>
        <strain evidence="7 8">TWF730</strain>
    </source>
</reference>
<dbReference type="Gene3D" id="3.40.50.200">
    <property type="entry name" value="Peptidase S8/S53 domain"/>
    <property type="match status" value="1"/>
</dbReference>
<evidence type="ECO:0000313" key="7">
    <source>
        <dbReference type="EMBL" id="KAK6358059.1"/>
    </source>
</evidence>
<proteinExistence type="inferred from homology"/>
<dbReference type="PANTHER" id="PTHR43806">
    <property type="entry name" value="PEPTIDASE S8"/>
    <property type="match status" value="1"/>
</dbReference>
<evidence type="ECO:0000256" key="1">
    <source>
        <dbReference type="ARBA" id="ARBA00011073"/>
    </source>
</evidence>
<keyword evidence="4" id="KW-0720">Serine protease</keyword>
<name>A0AAV9V8A6_9PEZI</name>
<dbReference type="Proteomes" id="UP001373714">
    <property type="component" value="Unassembled WGS sequence"/>
</dbReference>
<dbReference type="EMBL" id="JAVHNS010000004">
    <property type="protein sequence ID" value="KAK6358059.1"/>
    <property type="molecule type" value="Genomic_DNA"/>
</dbReference>
<evidence type="ECO:0000256" key="5">
    <source>
        <dbReference type="SAM" id="MobiDB-lite"/>
    </source>
</evidence>
<dbReference type="PROSITE" id="PS00138">
    <property type="entry name" value="SUBTILASE_SER"/>
    <property type="match status" value="1"/>
</dbReference>
<keyword evidence="3" id="KW-0378">Hydrolase</keyword>
<evidence type="ECO:0000259" key="6">
    <source>
        <dbReference type="Pfam" id="PF00082"/>
    </source>
</evidence>
<sequence>MFDNSEYPASMTEENIQEGQTRDNIKLRRSDQHMKRVDPSFTDKPTSTFYLSPAKELCVLSENPGYRISSFIEDVGQCWYVTGQTQGQGVTIYVIDDAFAIHHMDFQNINWRTEDQIFSDPGDSLPDRDAINNIEIKDRAIKTVHGTAVLSKVVGIYGGVAKKATTVLVKVSSRELKTNSWMIVLCLEKIVSDIETRMRKAQENGLKIPNFIVLGTYGIPSRSGPRPELPRVVLTQRHEIAMKKLTNMPNVAFVAAAGNIKTELRADGSKDTRTYNMYEIHKHVSPDSYPAIFGKHKNTYPNLIVVGGVNNQGQLAFLTANYVKIAAPAVEITVAYPALGRSWGGTQADYYINSGTSFAAPAVAGVLATLISTYDYDMQTAITKLYSLAYTRGPKPPPGLTPSILFPSVTYNGFGLTKDSEAIPRMQSRALALLGKKAQSRAASVPTSSPMSPLTLKTLCARCRQADGQQAIEGVVWIPDDCPCDHKNRWRG</sequence>
<evidence type="ECO:0000313" key="8">
    <source>
        <dbReference type="Proteomes" id="UP001373714"/>
    </source>
</evidence>
<comment type="caution">
    <text evidence="7">The sequence shown here is derived from an EMBL/GenBank/DDBJ whole genome shotgun (WGS) entry which is preliminary data.</text>
</comment>
<dbReference type="PRINTS" id="PR00723">
    <property type="entry name" value="SUBTILISIN"/>
</dbReference>
<keyword evidence="8" id="KW-1185">Reference proteome</keyword>
<evidence type="ECO:0000256" key="3">
    <source>
        <dbReference type="ARBA" id="ARBA00022801"/>
    </source>
</evidence>
<dbReference type="PANTHER" id="PTHR43806:SF11">
    <property type="entry name" value="CEREVISIN-RELATED"/>
    <property type="match status" value="1"/>
</dbReference>
<dbReference type="InterPro" id="IPR050131">
    <property type="entry name" value="Peptidase_S8_subtilisin-like"/>
</dbReference>
<evidence type="ECO:0000256" key="2">
    <source>
        <dbReference type="ARBA" id="ARBA00022670"/>
    </source>
</evidence>
<accession>A0AAV9V8A6</accession>
<feature type="region of interest" description="Disordered" evidence="5">
    <location>
        <begin position="1"/>
        <end position="21"/>
    </location>
</feature>
<dbReference type="GO" id="GO:0006508">
    <property type="term" value="P:proteolysis"/>
    <property type="evidence" value="ECO:0007669"/>
    <property type="project" value="UniProtKB-KW"/>
</dbReference>